<protein>
    <submittedName>
        <fullName evidence="2">Uncharacterized protein</fullName>
    </submittedName>
</protein>
<evidence type="ECO:0000313" key="3">
    <source>
        <dbReference type="Proteomes" id="UP000663882"/>
    </source>
</evidence>
<dbReference type="EMBL" id="CAJNOO010003829">
    <property type="protein sequence ID" value="CAF1356379.1"/>
    <property type="molecule type" value="Genomic_DNA"/>
</dbReference>
<feature type="coiled-coil region" evidence="1">
    <location>
        <begin position="71"/>
        <end position="105"/>
    </location>
</feature>
<evidence type="ECO:0000313" key="2">
    <source>
        <dbReference type="EMBL" id="CAF1356379.1"/>
    </source>
</evidence>
<sequence length="184" mass="21542">MQKMHVYDNLWKGSINIKQYTGIEDEQSFLKITMTEINQVDSLASAIAKVYVDHEKESDEMLKNNLKLFKEEHTRRDIQQLEEEVAYYTDQAEKAKEKLAILKESLKRPASDHYDELITTINFQTPECILVYAFDLLNELLGNDEEVRMFIGQIYLPTINTQADECVLTMILFYLNQLKNVVHN</sequence>
<organism evidence="2 3">
    <name type="scientific">Rotaria sordida</name>
    <dbReference type="NCBI Taxonomy" id="392033"/>
    <lineage>
        <taxon>Eukaryota</taxon>
        <taxon>Metazoa</taxon>
        <taxon>Spiralia</taxon>
        <taxon>Gnathifera</taxon>
        <taxon>Rotifera</taxon>
        <taxon>Eurotatoria</taxon>
        <taxon>Bdelloidea</taxon>
        <taxon>Philodinida</taxon>
        <taxon>Philodinidae</taxon>
        <taxon>Rotaria</taxon>
    </lineage>
</organism>
<dbReference type="Proteomes" id="UP000663882">
    <property type="component" value="Unassembled WGS sequence"/>
</dbReference>
<name>A0A815HSE2_9BILA</name>
<dbReference type="AlphaFoldDB" id="A0A815HSE2"/>
<evidence type="ECO:0000256" key="1">
    <source>
        <dbReference type="SAM" id="Coils"/>
    </source>
</evidence>
<comment type="caution">
    <text evidence="2">The sequence shown here is derived from an EMBL/GenBank/DDBJ whole genome shotgun (WGS) entry which is preliminary data.</text>
</comment>
<keyword evidence="1" id="KW-0175">Coiled coil</keyword>
<reference evidence="2" key="1">
    <citation type="submission" date="2021-02" db="EMBL/GenBank/DDBJ databases">
        <authorList>
            <person name="Nowell W R."/>
        </authorList>
    </citation>
    <scope>NUCLEOTIDE SEQUENCE</scope>
</reference>
<gene>
    <name evidence="2" type="ORF">RFH988_LOCUS32575</name>
</gene>
<accession>A0A815HSE2</accession>
<proteinExistence type="predicted"/>